<dbReference type="SMART" id="SM00560">
    <property type="entry name" value="LamGL"/>
    <property type="match status" value="1"/>
</dbReference>
<evidence type="ECO:0000256" key="4">
    <source>
        <dbReference type="ARBA" id="ARBA00022801"/>
    </source>
</evidence>
<evidence type="ECO:0000256" key="7">
    <source>
        <dbReference type="RuleBase" id="RU362110"/>
    </source>
</evidence>
<keyword evidence="8" id="KW-0812">Transmembrane</keyword>
<dbReference type="Proteomes" id="UP001606134">
    <property type="component" value="Unassembled WGS sequence"/>
</dbReference>
<proteinExistence type="inferred from homology"/>
<evidence type="ECO:0000256" key="1">
    <source>
        <dbReference type="ARBA" id="ARBA00009902"/>
    </source>
</evidence>
<dbReference type="CDD" id="cd08996">
    <property type="entry name" value="GH32_FFase"/>
    <property type="match status" value="1"/>
</dbReference>
<keyword evidence="8" id="KW-0472">Membrane</keyword>
<dbReference type="SUPFAM" id="SSF75005">
    <property type="entry name" value="Arabinanase/levansucrase/invertase"/>
    <property type="match status" value="1"/>
</dbReference>
<dbReference type="InterPro" id="IPR013189">
    <property type="entry name" value="Glyco_hydro_32_C"/>
</dbReference>
<feature type="domain" description="LamG-like jellyroll fold" evidence="9">
    <location>
        <begin position="113"/>
        <end position="263"/>
    </location>
</feature>
<dbReference type="Gene3D" id="2.60.120.560">
    <property type="entry name" value="Exo-inulinase, domain 1"/>
    <property type="match status" value="1"/>
</dbReference>
<dbReference type="RefSeq" id="WP_394416717.1">
    <property type="nucleotide sequence ID" value="NZ_JBIGIC010000017.1"/>
</dbReference>
<reference evidence="10 11" key="1">
    <citation type="submission" date="2024-08" db="EMBL/GenBank/DDBJ databases">
        <authorList>
            <person name="Lu H."/>
        </authorList>
    </citation>
    <scope>NUCLEOTIDE SEQUENCE [LARGE SCALE GENOMIC DNA]</scope>
    <source>
        <strain evidence="10 11">BYS78W</strain>
    </source>
</reference>
<evidence type="ECO:0000313" key="11">
    <source>
        <dbReference type="Proteomes" id="UP001606134"/>
    </source>
</evidence>
<dbReference type="Pfam" id="PF13385">
    <property type="entry name" value="Laminin_G_3"/>
    <property type="match status" value="1"/>
</dbReference>
<dbReference type="PANTHER" id="PTHR43101">
    <property type="entry name" value="BETA-FRUCTOSIDASE"/>
    <property type="match status" value="1"/>
</dbReference>
<dbReference type="SUPFAM" id="SSF49899">
    <property type="entry name" value="Concanavalin A-like lectins/glucanases"/>
    <property type="match status" value="2"/>
</dbReference>
<keyword evidence="4 7" id="KW-0378">Hydrolase</keyword>
<keyword evidence="3" id="KW-0732">Signal</keyword>
<comment type="caution">
    <text evidence="10">The sequence shown here is derived from an EMBL/GenBank/DDBJ whole genome shotgun (WGS) entry which is preliminary data.</text>
</comment>
<dbReference type="InterPro" id="IPR051214">
    <property type="entry name" value="GH32_Enzymes"/>
</dbReference>
<dbReference type="EC" id="3.2.1.26" evidence="2"/>
<sequence>MISADDALKAHARTGSEPAHASLRDRLKRGWLVTMALLVCVTGSNAVMAAATLPDPVVHADFDELSAGKLPGGLQIKTQFSAPDVVPGVAGSAWRTDGFSSYAEGKLSLSPSSGLTLSLWVALESYPSDLEVPVKDMVPSSFIQQAAGGKGFDLYIDAYGRWGFKVATSAGVLRIQAKSKFPLRRWVHLVATVDVSTGVASLYQGDELIGTVRGVPGMTLELASTPLRLAAAPTDTKILDFTINRLNGAFDQVAVYAAALNAEQRRLLSGPSSTTSAEPALVVPATRFANDTLRPRVHPLPPANWTNEPHGLIRIGDTWHVFYQRTPNGPFKTLMHWGHMTSRDLVVWESQPDALMPELQSDDFGFDMKGIWSGHVIADGGKAFAFYTSVNHGDRLAASNPGVAMAISEDPQLREWKKTGPILNSRGARDMRDPFLWKEGGTWHMIIGAALDTGGGLLYYVLEPGDKGGRWQPRPRFTDPSYRMLDIGSEIWEMPVFEQLSDGVWILLVNPIGGKVSKYGEPSTRAVYWTGTWSDGTFKPFSPTPKLLDLVPGHLAPTVGRADDGSLRAIGIIDERRTPLAQRQAGWAHTFSLPRTWYLLRDNRTLGQRPAPELVKLRQGAVVDRSGVSIGRDPVSLDAGHGAYEMLIELDDAPADAAPVQLDVLASPDGREFTRLIFDRVRGEVMVDKSRSTLSADGEGPQVMKGSYAADSFGAMRRIRAIVDGSTVEVFINDAAAYSVRSYPSLANSTGIRISADTAQPMKAAVKVWPLRLPQ</sequence>
<organism evidence="10 11">
    <name type="scientific">Pelomonas candidula</name>
    <dbReference type="NCBI Taxonomy" id="3299025"/>
    <lineage>
        <taxon>Bacteria</taxon>
        <taxon>Pseudomonadati</taxon>
        <taxon>Pseudomonadota</taxon>
        <taxon>Betaproteobacteria</taxon>
        <taxon>Burkholderiales</taxon>
        <taxon>Sphaerotilaceae</taxon>
        <taxon>Roseateles</taxon>
    </lineage>
</organism>
<dbReference type="InterPro" id="IPR023296">
    <property type="entry name" value="Glyco_hydro_beta-prop_sf"/>
</dbReference>
<protein>
    <recommendedName>
        <fullName evidence="2">beta-fructofuranosidase</fullName>
        <ecNumber evidence="2">3.2.1.26</ecNumber>
    </recommendedName>
</protein>
<dbReference type="InterPro" id="IPR013320">
    <property type="entry name" value="ConA-like_dom_sf"/>
</dbReference>
<evidence type="ECO:0000259" key="9">
    <source>
        <dbReference type="SMART" id="SM00560"/>
    </source>
</evidence>
<dbReference type="SMART" id="SM00640">
    <property type="entry name" value="Glyco_32"/>
    <property type="match status" value="1"/>
</dbReference>
<evidence type="ECO:0000256" key="8">
    <source>
        <dbReference type="SAM" id="Phobius"/>
    </source>
</evidence>
<dbReference type="Pfam" id="PF08244">
    <property type="entry name" value="Glyco_hydro_32C"/>
    <property type="match status" value="1"/>
</dbReference>
<evidence type="ECO:0000256" key="3">
    <source>
        <dbReference type="ARBA" id="ARBA00022729"/>
    </source>
</evidence>
<accession>A0ABW7HJS5</accession>
<dbReference type="EMBL" id="JBIGIC010000017">
    <property type="protein sequence ID" value="MFG6490029.1"/>
    <property type="molecule type" value="Genomic_DNA"/>
</dbReference>
<feature type="transmembrane region" description="Helical" evidence="8">
    <location>
        <begin position="31"/>
        <end position="53"/>
    </location>
</feature>
<dbReference type="InterPro" id="IPR013148">
    <property type="entry name" value="Glyco_hydro_32_N"/>
</dbReference>
<keyword evidence="8" id="KW-1133">Transmembrane helix</keyword>
<comment type="similarity">
    <text evidence="1 7">Belongs to the glycosyl hydrolase 32 family.</text>
</comment>
<evidence type="ECO:0000256" key="5">
    <source>
        <dbReference type="ARBA" id="ARBA00023157"/>
    </source>
</evidence>
<keyword evidence="11" id="KW-1185">Reference proteome</keyword>
<gene>
    <name evidence="10" type="ORF">ACG04R_25355</name>
</gene>
<dbReference type="Gene3D" id="2.60.120.200">
    <property type="match status" value="1"/>
</dbReference>
<dbReference type="Gene3D" id="2.115.10.20">
    <property type="entry name" value="Glycosyl hydrolase domain, family 43"/>
    <property type="match status" value="1"/>
</dbReference>
<evidence type="ECO:0000256" key="6">
    <source>
        <dbReference type="ARBA" id="ARBA00023295"/>
    </source>
</evidence>
<evidence type="ECO:0000256" key="2">
    <source>
        <dbReference type="ARBA" id="ARBA00012758"/>
    </source>
</evidence>
<name>A0ABW7HJS5_9BURK</name>
<dbReference type="InterPro" id="IPR006558">
    <property type="entry name" value="LamG-like"/>
</dbReference>
<dbReference type="PANTHER" id="PTHR43101:SF1">
    <property type="entry name" value="BETA-FRUCTOSIDASE"/>
    <property type="match status" value="1"/>
</dbReference>
<dbReference type="Pfam" id="PF00251">
    <property type="entry name" value="Glyco_hydro_32N"/>
    <property type="match status" value="1"/>
</dbReference>
<keyword evidence="6 7" id="KW-0326">Glycosidase</keyword>
<dbReference type="InterPro" id="IPR001362">
    <property type="entry name" value="Glyco_hydro_32"/>
</dbReference>
<evidence type="ECO:0000313" key="10">
    <source>
        <dbReference type="EMBL" id="MFG6490029.1"/>
    </source>
</evidence>
<keyword evidence="5" id="KW-1015">Disulfide bond</keyword>